<comment type="caution">
    <text evidence="9">The sequence shown here is derived from an EMBL/GenBank/DDBJ whole genome shotgun (WGS) entry which is preliminary data.</text>
</comment>
<protein>
    <recommendedName>
        <fullName evidence="8">Response regulatory domain-containing protein</fullName>
    </recommendedName>
</protein>
<comment type="subcellular location">
    <subcellularLocation>
        <location evidence="1">Nucleus</location>
    </subcellularLocation>
</comment>
<dbReference type="Proteomes" id="UP000886595">
    <property type="component" value="Unassembled WGS sequence"/>
</dbReference>
<dbReference type="Pfam" id="PF00072">
    <property type="entry name" value="Response_reg"/>
    <property type="match status" value="1"/>
</dbReference>
<dbReference type="SMART" id="SM00448">
    <property type="entry name" value="REC"/>
    <property type="match status" value="1"/>
</dbReference>
<dbReference type="InterPro" id="IPR009057">
    <property type="entry name" value="Homeodomain-like_sf"/>
</dbReference>
<reference evidence="9 10" key="1">
    <citation type="submission" date="2020-02" db="EMBL/GenBank/DDBJ databases">
        <authorList>
            <person name="Ma Q."/>
            <person name="Huang Y."/>
            <person name="Song X."/>
            <person name="Pei D."/>
        </authorList>
    </citation>
    <scope>NUCLEOTIDE SEQUENCE [LARGE SCALE GENOMIC DNA]</scope>
    <source>
        <strain evidence="9">Sxm20200214</strain>
        <tissue evidence="9">Leaf</tissue>
    </source>
</reference>
<evidence type="ECO:0000313" key="10">
    <source>
        <dbReference type="Proteomes" id="UP000886595"/>
    </source>
</evidence>
<dbReference type="OrthoDB" id="1080777at2759"/>
<dbReference type="PANTHER" id="PTHR43874">
    <property type="entry name" value="TWO-COMPONENT RESPONSE REGULATOR"/>
    <property type="match status" value="1"/>
</dbReference>
<keyword evidence="2" id="KW-0902">Two-component regulatory system</keyword>
<evidence type="ECO:0000313" key="9">
    <source>
        <dbReference type="EMBL" id="KAG2328555.1"/>
    </source>
</evidence>
<dbReference type="InterPro" id="IPR006447">
    <property type="entry name" value="Myb_dom_plants"/>
</dbReference>
<dbReference type="SUPFAM" id="SSF52172">
    <property type="entry name" value="CheY-like"/>
    <property type="match status" value="1"/>
</dbReference>
<proteinExistence type="predicted"/>
<feature type="region of interest" description="Disordered" evidence="7">
    <location>
        <begin position="207"/>
        <end position="234"/>
    </location>
</feature>
<dbReference type="InterPro" id="IPR011006">
    <property type="entry name" value="CheY-like_superfamily"/>
</dbReference>
<keyword evidence="5" id="KW-0539">Nucleus</keyword>
<dbReference type="Gene3D" id="1.10.10.60">
    <property type="entry name" value="Homeodomain-like"/>
    <property type="match status" value="1"/>
</dbReference>
<dbReference type="NCBIfam" id="TIGR01557">
    <property type="entry name" value="myb_SHAQKYF"/>
    <property type="match status" value="1"/>
</dbReference>
<dbReference type="FunFam" id="1.10.10.60:FF:000007">
    <property type="entry name" value="Two-component response regulator"/>
    <property type="match status" value="1"/>
</dbReference>
<sequence>MSEGSRTADGVRTLFKQRETSQIRLFSTNFPASTNVLVVEPNYVTLLKMKKLMIKYGYQVTVFVEAESALEFLRKSEHDINLVIWDFHMPGINGIQALKIICTKMDLPVVIISDDNRTASVMKAIVHGACVYVMKPVRKEIIANIWQHIVRKRMTSKLGLIPPVKLDVVHNQDSFKQDKYNSLHMDQGNSEQKINMIGENRAIQSVQSNGLDQDNNDSWTTSPDNGEQNMDREERKQLKKRMAWTNDLQEKFLKAVDDLGGAKKANPKPLLKMLEDMNIKGLTRRNVCSHLQKYRLSLRGKQNTQQMQEFGWSSAFSTSPLLCLKNFHTATSSLINGGASCPIQENQYQNGYMEVNNNNTESSSLMTGRPTYPVQDNQYQNGYMEVNDNHAASSSLMNSRVTYPVHENQFQNGYMEVKNNHTASSSLMNGRATYPVQDNQYQNGYLGVNNNQVITNTMPCFPYDLDHDQHLQKQKLEQKQQQQYQLSNQLKPEKASSNDILEDLELTYTMPCLPYDLGHENHLQQQQQHQISHQWNNVMVNNELELASGNGVTGLEGIYPSLPYDPKEVFINEYNYNK</sequence>
<evidence type="ECO:0000256" key="2">
    <source>
        <dbReference type="ARBA" id="ARBA00023012"/>
    </source>
</evidence>
<feature type="compositionally biased region" description="Polar residues" evidence="7">
    <location>
        <begin position="207"/>
        <end position="228"/>
    </location>
</feature>
<dbReference type="GO" id="GO:0003677">
    <property type="term" value="F:DNA binding"/>
    <property type="evidence" value="ECO:0007669"/>
    <property type="project" value="InterPro"/>
</dbReference>
<evidence type="ECO:0000256" key="6">
    <source>
        <dbReference type="PROSITE-ProRule" id="PRU00169"/>
    </source>
</evidence>
<dbReference type="AlphaFoldDB" id="A0A8X8BAZ1"/>
<dbReference type="GO" id="GO:0009736">
    <property type="term" value="P:cytokinin-activated signaling pathway"/>
    <property type="evidence" value="ECO:0007669"/>
    <property type="project" value="InterPro"/>
</dbReference>
<keyword evidence="3" id="KW-0805">Transcription regulation</keyword>
<accession>A0A8X8BAZ1</accession>
<keyword evidence="6" id="KW-0597">Phosphoprotein</keyword>
<dbReference type="GO" id="GO:0005634">
    <property type="term" value="C:nucleus"/>
    <property type="evidence" value="ECO:0007669"/>
    <property type="project" value="UniProtKB-SubCell"/>
</dbReference>
<feature type="domain" description="Response regulatory" evidence="8">
    <location>
        <begin position="35"/>
        <end position="150"/>
    </location>
</feature>
<dbReference type="CDD" id="cd17584">
    <property type="entry name" value="REC_typeB_ARR-like"/>
    <property type="match status" value="1"/>
</dbReference>
<evidence type="ECO:0000259" key="8">
    <source>
        <dbReference type="PROSITE" id="PS50110"/>
    </source>
</evidence>
<evidence type="ECO:0000256" key="4">
    <source>
        <dbReference type="ARBA" id="ARBA00023163"/>
    </source>
</evidence>
<name>A0A8X8BAZ1_BRACI</name>
<dbReference type="PANTHER" id="PTHR43874:SF130">
    <property type="entry name" value="GENOME ASSEMBLY, CHROMOSOME: A05"/>
    <property type="match status" value="1"/>
</dbReference>
<evidence type="ECO:0000256" key="3">
    <source>
        <dbReference type="ARBA" id="ARBA00023015"/>
    </source>
</evidence>
<dbReference type="GO" id="GO:0000160">
    <property type="term" value="P:phosphorelay signal transduction system"/>
    <property type="evidence" value="ECO:0007669"/>
    <property type="project" value="UniProtKB-KW"/>
</dbReference>
<dbReference type="Gene3D" id="3.40.50.2300">
    <property type="match status" value="1"/>
</dbReference>
<dbReference type="EMBL" id="JAAMPC010000002">
    <property type="protein sequence ID" value="KAG2328555.1"/>
    <property type="molecule type" value="Genomic_DNA"/>
</dbReference>
<evidence type="ECO:0000256" key="1">
    <source>
        <dbReference type="ARBA" id="ARBA00004123"/>
    </source>
</evidence>
<feature type="modified residue" description="4-aspartylphosphate" evidence="6">
    <location>
        <position position="86"/>
    </location>
</feature>
<gene>
    <name evidence="9" type="ORF">Bca52824_011283</name>
</gene>
<dbReference type="InterPro" id="IPR045279">
    <property type="entry name" value="ARR-like"/>
</dbReference>
<organism evidence="9 10">
    <name type="scientific">Brassica carinata</name>
    <name type="common">Ethiopian mustard</name>
    <name type="synonym">Abyssinian cabbage</name>
    <dbReference type="NCBI Taxonomy" id="52824"/>
    <lineage>
        <taxon>Eukaryota</taxon>
        <taxon>Viridiplantae</taxon>
        <taxon>Streptophyta</taxon>
        <taxon>Embryophyta</taxon>
        <taxon>Tracheophyta</taxon>
        <taxon>Spermatophyta</taxon>
        <taxon>Magnoliopsida</taxon>
        <taxon>eudicotyledons</taxon>
        <taxon>Gunneridae</taxon>
        <taxon>Pentapetalae</taxon>
        <taxon>rosids</taxon>
        <taxon>malvids</taxon>
        <taxon>Brassicales</taxon>
        <taxon>Brassicaceae</taxon>
        <taxon>Brassiceae</taxon>
        <taxon>Brassica</taxon>
    </lineage>
</organism>
<evidence type="ECO:0000256" key="5">
    <source>
        <dbReference type="ARBA" id="ARBA00023242"/>
    </source>
</evidence>
<dbReference type="InterPro" id="IPR001789">
    <property type="entry name" value="Sig_transdc_resp-reg_receiver"/>
</dbReference>
<keyword evidence="4" id="KW-0804">Transcription</keyword>
<keyword evidence="10" id="KW-1185">Reference proteome</keyword>
<dbReference type="SUPFAM" id="SSF46689">
    <property type="entry name" value="Homeodomain-like"/>
    <property type="match status" value="1"/>
</dbReference>
<dbReference type="PROSITE" id="PS50110">
    <property type="entry name" value="RESPONSE_REGULATORY"/>
    <property type="match status" value="1"/>
</dbReference>
<evidence type="ECO:0000256" key="7">
    <source>
        <dbReference type="SAM" id="MobiDB-lite"/>
    </source>
</evidence>